<dbReference type="InterPro" id="IPR007197">
    <property type="entry name" value="rSAM"/>
</dbReference>
<keyword evidence="4" id="KW-0408">Iron</keyword>
<dbReference type="RefSeq" id="WP_043348289.1">
    <property type="nucleotide sequence ID" value="NZ_CP003811.1"/>
</dbReference>
<dbReference type="InterPro" id="IPR034530">
    <property type="entry name" value="HpnP-like"/>
</dbReference>
<dbReference type="STRING" id="693986.MOC_4386"/>
<evidence type="ECO:0000259" key="6">
    <source>
        <dbReference type="PROSITE" id="PS51918"/>
    </source>
</evidence>
<evidence type="ECO:0000256" key="1">
    <source>
        <dbReference type="ARBA" id="ARBA00001966"/>
    </source>
</evidence>
<keyword evidence="2" id="KW-0949">S-adenosyl-L-methionine</keyword>
<dbReference type="Gene3D" id="3.80.30.20">
    <property type="entry name" value="tm_1862 like domain"/>
    <property type="match status" value="1"/>
</dbReference>
<dbReference type="SFLD" id="SFLDG01082">
    <property type="entry name" value="B12-binding_domain_containing"/>
    <property type="match status" value="1"/>
</dbReference>
<dbReference type="HOGENOM" id="CLU_021572_5_0_5"/>
<dbReference type="GO" id="GO:0031419">
    <property type="term" value="F:cobalamin binding"/>
    <property type="evidence" value="ECO:0007669"/>
    <property type="project" value="InterPro"/>
</dbReference>
<dbReference type="KEGG" id="mor:MOC_4386"/>
<dbReference type="eggNOG" id="COG1032">
    <property type="taxonomic scope" value="Bacteria"/>
</dbReference>
<dbReference type="GO" id="GO:0005829">
    <property type="term" value="C:cytosol"/>
    <property type="evidence" value="ECO:0007669"/>
    <property type="project" value="TreeGrafter"/>
</dbReference>
<dbReference type="GO" id="GO:0051536">
    <property type="term" value="F:iron-sulfur cluster binding"/>
    <property type="evidence" value="ECO:0007669"/>
    <property type="project" value="UniProtKB-KW"/>
</dbReference>
<dbReference type="PANTHER" id="PTHR43409">
    <property type="entry name" value="ANAEROBIC MAGNESIUM-PROTOPORPHYRIN IX MONOMETHYL ESTER CYCLASE-RELATED"/>
    <property type="match status" value="1"/>
</dbReference>
<name>A0A089NW21_9HYPH</name>
<evidence type="ECO:0000313" key="8">
    <source>
        <dbReference type="Proteomes" id="UP000029492"/>
    </source>
</evidence>
<dbReference type="SUPFAM" id="SSF102114">
    <property type="entry name" value="Radical SAM enzymes"/>
    <property type="match status" value="1"/>
</dbReference>
<gene>
    <name evidence="7" type="ORF">MOC_4386</name>
</gene>
<evidence type="ECO:0000256" key="2">
    <source>
        <dbReference type="ARBA" id="ARBA00022691"/>
    </source>
</evidence>
<dbReference type="SFLD" id="SFLDF00303">
    <property type="entry name" value="hopanoid_C2-methyltransferase"/>
    <property type="match status" value="1"/>
</dbReference>
<dbReference type="Pfam" id="PF02310">
    <property type="entry name" value="B12-binding"/>
    <property type="match status" value="1"/>
</dbReference>
<dbReference type="EMBL" id="CP003811">
    <property type="protein sequence ID" value="AIQ92141.1"/>
    <property type="molecule type" value="Genomic_DNA"/>
</dbReference>
<evidence type="ECO:0000313" key="7">
    <source>
        <dbReference type="EMBL" id="AIQ92141.1"/>
    </source>
</evidence>
<dbReference type="AlphaFoldDB" id="A0A089NW21"/>
<dbReference type="InterPro" id="IPR034466">
    <property type="entry name" value="Methyltransferase_Class_B"/>
</dbReference>
<evidence type="ECO:0000256" key="5">
    <source>
        <dbReference type="ARBA" id="ARBA00023014"/>
    </source>
</evidence>
<dbReference type="SFLD" id="SFLDS00029">
    <property type="entry name" value="Radical_SAM"/>
    <property type="match status" value="1"/>
</dbReference>
<dbReference type="SMART" id="SM00729">
    <property type="entry name" value="Elp3"/>
    <property type="match status" value="1"/>
</dbReference>
<accession>A0A089NW21</accession>
<dbReference type="InterPro" id="IPR025274">
    <property type="entry name" value="DUF4070"/>
</dbReference>
<keyword evidence="3" id="KW-0479">Metal-binding</keyword>
<dbReference type="GeneID" id="96605938"/>
<keyword evidence="8" id="KW-1185">Reference proteome</keyword>
<dbReference type="Gene3D" id="3.40.50.280">
    <property type="entry name" value="Cobalamin-binding domain"/>
    <property type="match status" value="1"/>
</dbReference>
<proteinExistence type="predicted"/>
<dbReference type="SFLD" id="SFLDG01123">
    <property type="entry name" value="methyltransferase_(Class_B)"/>
    <property type="match status" value="1"/>
</dbReference>
<comment type="cofactor">
    <cofactor evidence="1">
        <name>[4Fe-4S] cluster</name>
        <dbReference type="ChEBI" id="CHEBI:49883"/>
    </cofactor>
</comment>
<evidence type="ECO:0000256" key="4">
    <source>
        <dbReference type="ARBA" id="ARBA00023004"/>
    </source>
</evidence>
<reference evidence="7 8" key="1">
    <citation type="journal article" date="2014" name="PLoS ONE">
        <title>Genome Information of Methylobacterium oryzae, a Plant-Probiotic Methylotroph in the Phyllosphere.</title>
        <authorList>
            <person name="Kwak M.J."/>
            <person name="Jeong H."/>
            <person name="Madhaiyan M."/>
            <person name="Lee Y."/>
            <person name="Sa T.M."/>
            <person name="Oh T.K."/>
            <person name="Kim J.F."/>
        </authorList>
    </citation>
    <scope>NUCLEOTIDE SEQUENCE [LARGE SCALE GENOMIC DNA]</scope>
    <source>
        <strain evidence="7 8">CBMB20</strain>
    </source>
</reference>
<dbReference type="InterPro" id="IPR058240">
    <property type="entry name" value="rSAM_sf"/>
</dbReference>
<feature type="domain" description="Radical SAM core" evidence="6">
    <location>
        <begin position="176"/>
        <end position="402"/>
    </location>
</feature>
<dbReference type="InterPro" id="IPR006638">
    <property type="entry name" value="Elp3/MiaA/NifB-like_rSAM"/>
</dbReference>
<sequence>MRCTLTVTSKRRILCVFPAYTPSFGTFSHAYPLMGGVKAFMPPQGLLLIAAYMPEAWECRFIDENIRRASPAEFAWADAVFVSGMHIQEPQIHDIRDRARAAGKVTVLGGPSVSGAPEKYGDFDYLHVGEIGDATDQLVARLDADVAPPPAQVVLETKDRLALADFPAPAYDHAPLKRYLIGSLQFSSGCPYRCEFCDIPQLYGRQPRLKSPEQMCAELDAIISQPGHPAVVYFVDDNFIANRKATREMLPHLVAWQKKNNYPLQFACEATLNMAKQPEILELMRQANFMTVFVGIETPEAEALKGIDKTHNAAVPMYEAIETLNSYGLEVTSGIILGLDSDTDKSEQNLIDFIDRSAIPVLTINLLQALPKTPLWDRLEREGRLVHDAALESNVLFKRPHDTVVGSWRRAIAHAYTPEKIFERFKHQCAVTYPNRITTPTAGKLTFTNLRRGLILGFNIITRVGIFSDYRKPFWSAAGYALKRGQIEAVFNMGFVAHHLIRFTREALRGEHNASFYAAKAAEAKAARDRSWWESARRRLAPEREAA</sequence>
<dbReference type="InterPro" id="IPR006158">
    <property type="entry name" value="Cobalamin-bd"/>
</dbReference>
<dbReference type="InterPro" id="IPR023404">
    <property type="entry name" value="rSAM_horseshoe"/>
</dbReference>
<dbReference type="Pfam" id="PF04055">
    <property type="entry name" value="Radical_SAM"/>
    <property type="match status" value="1"/>
</dbReference>
<dbReference type="Proteomes" id="UP000029492">
    <property type="component" value="Chromosome"/>
</dbReference>
<evidence type="ECO:0000256" key="3">
    <source>
        <dbReference type="ARBA" id="ARBA00022723"/>
    </source>
</evidence>
<dbReference type="PANTHER" id="PTHR43409:SF9">
    <property type="entry name" value="BLR2995 PROTEIN"/>
    <property type="match status" value="1"/>
</dbReference>
<dbReference type="GO" id="GO:0046872">
    <property type="term" value="F:metal ion binding"/>
    <property type="evidence" value="ECO:0007669"/>
    <property type="project" value="UniProtKB-KW"/>
</dbReference>
<organism evidence="7 8">
    <name type="scientific">Methylobacterium oryzae CBMB20</name>
    <dbReference type="NCBI Taxonomy" id="693986"/>
    <lineage>
        <taxon>Bacteria</taxon>
        <taxon>Pseudomonadati</taxon>
        <taxon>Pseudomonadota</taxon>
        <taxon>Alphaproteobacteria</taxon>
        <taxon>Hyphomicrobiales</taxon>
        <taxon>Methylobacteriaceae</taxon>
        <taxon>Methylobacterium</taxon>
    </lineage>
</organism>
<protein>
    <submittedName>
        <fullName evidence="7">Radical SAM domain-containing protein</fullName>
    </submittedName>
</protein>
<dbReference type="InterPro" id="IPR051198">
    <property type="entry name" value="BchE-like"/>
</dbReference>
<keyword evidence="5" id="KW-0411">Iron-sulfur</keyword>
<dbReference type="PROSITE" id="PS51918">
    <property type="entry name" value="RADICAL_SAM"/>
    <property type="match status" value="1"/>
</dbReference>
<dbReference type="GO" id="GO:0003824">
    <property type="term" value="F:catalytic activity"/>
    <property type="evidence" value="ECO:0007669"/>
    <property type="project" value="InterPro"/>
</dbReference>
<dbReference type="Pfam" id="PF13282">
    <property type="entry name" value="DUF4070"/>
    <property type="match status" value="1"/>
</dbReference>